<dbReference type="PRINTS" id="PR00368">
    <property type="entry name" value="FADPNR"/>
</dbReference>
<sequence length="318" mass="34790">MAKNAGKSPNSPEKCDVFIVGLGFAGLSAAIYSARYNFRTIAAGEIFGGLIIDTHLVENYPGFTAISGLELMEHFKEHVKFYENIEVVEEKVESIEKKWKKFFAVLKDGRTFESKAVIIATGTKRRLLNVPGEKELSNKGVSYCATCDAFLFKNKEVVVVGSGDSAAKEALLLSEHAKKVTVLVRKDKLKAEPINLSRVEKKKDKIKVKFNAEIAEIIGKGKVEAIKLKDGSTMKVDGVFIEIGHLPQTELAQKLGCALDEHGEIKVDRYARTNVPGVFAAGDCVDTHWKQGIVSAAEGAHAANSAYNFVSNEDIEPK</sequence>
<evidence type="ECO:0000256" key="4">
    <source>
        <dbReference type="ARBA" id="ARBA00023157"/>
    </source>
</evidence>
<evidence type="ECO:0000256" key="5">
    <source>
        <dbReference type="ARBA" id="ARBA00023284"/>
    </source>
</evidence>
<dbReference type="PROSITE" id="PS00573">
    <property type="entry name" value="PYRIDINE_REDOX_2"/>
    <property type="match status" value="1"/>
</dbReference>
<dbReference type="EMBL" id="DUFG01000025">
    <property type="protein sequence ID" value="HIH08702.1"/>
    <property type="molecule type" value="Genomic_DNA"/>
</dbReference>
<keyword evidence="2" id="KW-0274">FAD</keyword>
<reference evidence="9" key="1">
    <citation type="journal article" date="2020" name="bioRxiv">
        <title>A rank-normalized archaeal taxonomy based on genome phylogeny resolves widespread incomplete and uneven classifications.</title>
        <authorList>
            <person name="Rinke C."/>
            <person name="Chuvochina M."/>
            <person name="Mussig A.J."/>
            <person name="Chaumeil P.-A."/>
            <person name="Waite D.W."/>
            <person name="Whitman W.B."/>
            <person name="Parks D.H."/>
            <person name="Hugenholtz P."/>
        </authorList>
    </citation>
    <scope>NUCLEOTIDE SEQUENCE [LARGE SCALE GENOMIC DNA]</scope>
</reference>
<dbReference type="InterPro" id="IPR036188">
    <property type="entry name" value="FAD/NAD-bd_sf"/>
</dbReference>
<dbReference type="Pfam" id="PF07992">
    <property type="entry name" value="Pyr_redox_2"/>
    <property type="match status" value="1"/>
</dbReference>
<proteinExistence type="predicted"/>
<keyword evidence="3" id="KW-0560">Oxidoreductase</keyword>
<evidence type="ECO:0000259" key="6">
    <source>
        <dbReference type="Pfam" id="PF07992"/>
    </source>
</evidence>
<accession>A0A7J4ITB3</accession>
<keyword evidence="5" id="KW-0676">Redox-active center</keyword>
<dbReference type="InterPro" id="IPR008255">
    <property type="entry name" value="Pyr_nucl-diS_OxRdtase_2_AS"/>
</dbReference>
<evidence type="ECO:0000313" key="7">
    <source>
        <dbReference type="EMBL" id="HIH08702.1"/>
    </source>
</evidence>
<protein>
    <submittedName>
        <fullName evidence="7">FAD-dependent oxidoreductase</fullName>
    </submittedName>
</protein>
<reference evidence="8" key="2">
    <citation type="submission" date="2021-03" db="EMBL/GenBank/DDBJ databases">
        <authorList>
            <person name="Jaffe A."/>
        </authorList>
    </citation>
    <scope>NUCLEOTIDE SEQUENCE</scope>
    <source>
        <strain evidence="8">RIFCSPHIGHO2_01_FULL_GW2011_AR10_43_9</strain>
    </source>
</reference>
<dbReference type="EMBL" id="JAGVWF010000039">
    <property type="protein sequence ID" value="MBS3059372.1"/>
    <property type="molecule type" value="Genomic_DNA"/>
</dbReference>
<dbReference type="Proteomes" id="UP000683213">
    <property type="component" value="Unassembled WGS sequence"/>
</dbReference>
<keyword evidence="1" id="KW-0285">Flavoprotein</keyword>
<evidence type="ECO:0000313" key="9">
    <source>
        <dbReference type="Proteomes" id="UP000577419"/>
    </source>
</evidence>
<gene>
    <name evidence="7" type="ORF">HA237_05025</name>
    <name evidence="8" type="ORF">J4224_03025</name>
</gene>
<evidence type="ECO:0000256" key="1">
    <source>
        <dbReference type="ARBA" id="ARBA00022630"/>
    </source>
</evidence>
<evidence type="ECO:0000256" key="3">
    <source>
        <dbReference type="ARBA" id="ARBA00023002"/>
    </source>
</evidence>
<dbReference type="SUPFAM" id="SSF51905">
    <property type="entry name" value="FAD/NAD(P)-binding domain"/>
    <property type="match status" value="1"/>
</dbReference>
<feature type="domain" description="FAD/NAD(P)-binding" evidence="6">
    <location>
        <begin position="16"/>
        <end position="299"/>
    </location>
</feature>
<keyword evidence="4" id="KW-1015">Disulfide bond</keyword>
<reference evidence="8" key="3">
    <citation type="submission" date="2021-05" db="EMBL/GenBank/DDBJ databases">
        <title>Protein family content uncovers lineage relationships and bacterial pathway maintenance mechanisms in DPANN archaea.</title>
        <authorList>
            <person name="Castelle C.J."/>
            <person name="Meheust R."/>
            <person name="Jaffe A.L."/>
            <person name="Seitz K."/>
            <person name="Gong X."/>
            <person name="Baker B.J."/>
            <person name="Banfield J.F."/>
        </authorList>
    </citation>
    <scope>NUCLEOTIDE SEQUENCE</scope>
    <source>
        <strain evidence="8">RIFCSPHIGHO2_01_FULL_GW2011_AR10_43_9</strain>
    </source>
</reference>
<dbReference type="InterPro" id="IPR023753">
    <property type="entry name" value="FAD/NAD-binding_dom"/>
</dbReference>
<dbReference type="Proteomes" id="UP000577419">
    <property type="component" value="Unassembled WGS sequence"/>
</dbReference>
<dbReference type="AlphaFoldDB" id="A0A7J4ITB3"/>
<organism evidence="7 9">
    <name type="scientific">Candidatus Iainarchaeum sp</name>
    <dbReference type="NCBI Taxonomy" id="3101447"/>
    <lineage>
        <taxon>Archaea</taxon>
        <taxon>Candidatus Iainarchaeota</taxon>
        <taxon>Candidatus Iainarchaeia</taxon>
        <taxon>Candidatus Iainarchaeales</taxon>
        <taxon>Candidatus Iainarchaeaceae</taxon>
        <taxon>Candidatus Iainarchaeum</taxon>
    </lineage>
</organism>
<comment type="caution">
    <text evidence="7">The sequence shown here is derived from an EMBL/GenBank/DDBJ whole genome shotgun (WGS) entry which is preliminary data.</text>
</comment>
<evidence type="ECO:0000256" key="2">
    <source>
        <dbReference type="ARBA" id="ARBA00022827"/>
    </source>
</evidence>
<name>A0A7J4ITB3_9ARCH</name>
<dbReference type="Gene3D" id="3.50.50.60">
    <property type="entry name" value="FAD/NAD(P)-binding domain"/>
    <property type="match status" value="2"/>
</dbReference>
<dbReference type="GO" id="GO:0016668">
    <property type="term" value="F:oxidoreductase activity, acting on a sulfur group of donors, NAD(P) as acceptor"/>
    <property type="evidence" value="ECO:0007669"/>
    <property type="project" value="UniProtKB-ARBA"/>
</dbReference>
<dbReference type="PANTHER" id="PTHR48105">
    <property type="entry name" value="THIOREDOXIN REDUCTASE 1-RELATED-RELATED"/>
    <property type="match status" value="1"/>
</dbReference>
<dbReference type="InterPro" id="IPR050097">
    <property type="entry name" value="Ferredoxin-NADP_redctase_2"/>
</dbReference>
<evidence type="ECO:0000313" key="8">
    <source>
        <dbReference type="EMBL" id="MBS3059372.1"/>
    </source>
</evidence>
<dbReference type="PRINTS" id="PR00469">
    <property type="entry name" value="PNDRDTASEII"/>
</dbReference>